<dbReference type="AlphaFoldDB" id="A0A8H5FL61"/>
<dbReference type="CDD" id="cd00882">
    <property type="entry name" value="Ras_like_GTPase"/>
    <property type="match status" value="1"/>
</dbReference>
<feature type="coiled-coil region" evidence="4">
    <location>
        <begin position="130"/>
        <end position="157"/>
    </location>
</feature>
<dbReference type="OrthoDB" id="674604at2759"/>
<keyword evidence="2" id="KW-0677">Repeat</keyword>
<dbReference type="PRINTS" id="PR00320">
    <property type="entry name" value="GPROTEINBRPT"/>
</dbReference>
<feature type="repeat" description="WD" evidence="3">
    <location>
        <begin position="773"/>
        <end position="810"/>
    </location>
</feature>
<reference evidence="5 6" key="1">
    <citation type="journal article" date="2020" name="ISME J.">
        <title>Uncovering the hidden diversity of litter-decomposition mechanisms in mushroom-forming fungi.</title>
        <authorList>
            <person name="Floudas D."/>
            <person name="Bentzer J."/>
            <person name="Ahren D."/>
            <person name="Johansson T."/>
            <person name="Persson P."/>
            <person name="Tunlid A."/>
        </authorList>
    </citation>
    <scope>NUCLEOTIDE SEQUENCE [LARGE SCALE GENOMIC DNA]</scope>
    <source>
        <strain evidence="5 6">CBS 175.51</strain>
    </source>
</reference>
<feature type="repeat" description="WD" evidence="3">
    <location>
        <begin position="603"/>
        <end position="644"/>
    </location>
</feature>
<dbReference type="EMBL" id="JAACJK010000003">
    <property type="protein sequence ID" value="KAF5340662.1"/>
    <property type="molecule type" value="Genomic_DNA"/>
</dbReference>
<dbReference type="Gene3D" id="3.40.50.300">
    <property type="entry name" value="P-loop containing nucleotide triphosphate hydrolases"/>
    <property type="match status" value="1"/>
</dbReference>
<sequence>MFRDLKQQVIAVIGKVDSGKTSFIRTVCDVAGNATHIPSAAEGTPTMGIVEYLSVPLADGRVLTFLDTPGLDGYQPEGRRGKETEEILQMLEEHLAVKGSMSVTHVLFFQEASDKVIGSDEFKDRAPHTFETLEGKLEQMTKERDELAAKYELLLQEKGAVTPVGEAALLEDGRRDSTIGSNEDTRTLRNRRQRLLDTISGFSAQIIATVAELDREALDVSHECEATRLELEADSAELKAAEGRFEKELENVNELVEEYTRLRREKVAFEEEEESLTAELDAPHSPRKKRRLGWRLKKAQAHLKDAEGLMAIIEEDYQKGCEDVDRAAAEIEKPKSIVQRKERELGEWLSPECEWFTKELENFRTLQSSIFASLDAMRGGLEDGWEGKLGDNAVFLEGLGGYTVHPEMVTHSKDWAPVIESLFLSQVSLGLSKEMSKFHSAVLQRLKIQEESAQREWRKGVEAIFEQRAPSFQKSFKLPQLIPLAEKPTTDVLEDPLTLSKEPSAGVSQDLSPPPPLLLKGHSCGVMSVVFSWDGSKIISGSLDNTVRVWDASTGKVQSVLTGHSSVCTSVAISSDGSWIVSGSEDRTVRIWDAVAGKAHRVLAGHDGRVTAVAFSWDGSRVCSGSEDKTVRVWDASTGVVQSVLEGHSKGIRSVAFSRDRMRIVSGCWDGRIIVWDSSSTICGLQKVLRGHTNGIMSVAFSMDATRIVSGSADHTMRVWDASTGSMVRILEAYAGIVGSTAISPDGSLVVFGLYDKTVRVWDVSTGKQQSVLEGHNGTVWSVAFSPDGRRLASGAFDNTIRIWDVSAPT</sequence>
<comment type="caution">
    <text evidence="5">The sequence shown here is derived from an EMBL/GenBank/DDBJ whole genome shotgun (WGS) entry which is preliminary data.</text>
</comment>
<feature type="repeat" description="WD" evidence="3">
    <location>
        <begin position="731"/>
        <end position="772"/>
    </location>
</feature>
<proteinExistence type="predicted"/>
<feature type="repeat" description="WD" evidence="3">
    <location>
        <begin position="519"/>
        <end position="560"/>
    </location>
</feature>
<dbReference type="InterPro" id="IPR036322">
    <property type="entry name" value="WD40_repeat_dom_sf"/>
</dbReference>
<keyword evidence="4" id="KW-0175">Coiled coil</keyword>
<dbReference type="InterPro" id="IPR001680">
    <property type="entry name" value="WD40_rpt"/>
</dbReference>
<dbReference type="PROSITE" id="PS50294">
    <property type="entry name" value="WD_REPEATS_REGION"/>
    <property type="match status" value="7"/>
</dbReference>
<dbReference type="InterPro" id="IPR020472">
    <property type="entry name" value="WD40_PAC1"/>
</dbReference>
<dbReference type="GO" id="GO:1990234">
    <property type="term" value="C:transferase complex"/>
    <property type="evidence" value="ECO:0007669"/>
    <property type="project" value="UniProtKB-ARBA"/>
</dbReference>
<dbReference type="SUPFAM" id="SSF52540">
    <property type="entry name" value="P-loop containing nucleoside triphosphate hydrolases"/>
    <property type="match status" value="1"/>
</dbReference>
<keyword evidence="6" id="KW-1185">Reference proteome</keyword>
<dbReference type="CDD" id="cd00200">
    <property type="entry name" value="WD40"/>
    <property type="match status" value="1"/>
</dbReference>
<accession>A0A8H5FL61</accession>
<evidence type="ECO:0008006" key="7">
    <source>
        <dbReference type="Google" id="ProtNLM"/>
    </source>
</evidence>
<dbReference type="Pfam" id="PF00400">
    <property type="entry name" value="WD40"/>
    <property type="match status" value="7"/>
</dbReference>
<feature type="coiled-coil region" evidence="4">
    <location>
        <begin position="238"/>
        <end position="316"/>
    </location>
</feature>
<evidence type="ECO:0000256" key="3">
    <source>
        <dbReference type="PROSITE-ProRule" id="PRU00221"/>
    </source>
</evidence>
<evidence type="ECO:0000256" key="4">
    <source>
        <dbReference type="SAM" id="Coils"/>
    </source>
</evidence>
<dbReference type="PANTHER" id="PTHR22847:SF637">
    <property type="entry name" value="WD REPEAT DOMAIN 5B"/>
    <property type="match status" value="1"/>
</dbReference>
<dbReference type="SMART" id="SM00320">
    <property type="entry name" value="WD40"/>
    <property type="match status" value="7"/>
</dbReference>
<feature type="repeat" description="WD" evidence="3">
    <location>
        <begin position="561"/>
        <end position="602"/>
    </location>
</feature>
<dbReference type="InterPro" id="IPR015943">
    <property type="entry name" value="WD40/YVTN_repeat-like_dom_sf"/>
</dbReference>
<dbReference type="Proteomes" id="UP000541558">
    <property type="component" value="Unassembled WGS sequence"/>
</dbReference>
<feature type="repeat" description="WD" evidence="3">
    <location>
        <begin position="689"/>
        <end position="730"/>
    </location>
</feature>
<feature type="repeat" description="WD" evidence="3">
    <location>
        <begin position="645"/>
        <end position="677"/>
    </location>
</feature>
<dbReference type="Gene3D" id="2.130.10.10">
    <property type="entry name" value="YVTN repeat-like/Quinoprotein amine dehydrogenase"/>
    <property type="match status" value="4"/>
</dbReference>
<dbReference type="PROSITE" id="PS50082">
    <property type="entry name" value="WD_REPEATS_2"/>
    <property type="match status" value="7"/>
</dbReference>
<dbReference type="InterPro" id="IPR027417">
    <property type="entry name" value="P-loop_NTPase"/>
</dbReference>
<organism evidence="5 6">
    <name type="scientific">Ephemerocybe angulata</name>
    <dbReference type="NCBI Taxonomy" id="980116"/>
    <lineage>
        <taxon>Eukaryota</taxon>
        <taxon>Fungi</taxon>
        <taxon>Dikarya</taxon>
        <taxon>Basidiomycota</taxon>
        <taxon>Agaricomycotina</taxon>
        <taxon>Agaricomycetes</taxon>
        <taxon>Agaricomycetidae</taxon>
        <taxon>Agaricales</taxon>
        <taxon>Agaricineae</taxon>
        <taxon>Psathyrellaceae</taxon>
        <taxon>Ephemerocybe</taxon>
    </lineage>
</organism>
<dbReference type="PANTHER" id="PTHR22847">
    <property type="entry name" value="WD40 REPEAT PROTEIN"/>
    <property type="match status" value="1"/>
</dbReference>
<dbReference type="SUPFAM" id="SSF50978">
    <property type="entry name" value="WD40 repeat-like"/>
    <property type="match status" value="1"/>
</dbReference>
<evidence type="ECO:0000256" key="2">
    <source>
        <dbReference type="ARBA" id="ARBA00022737"/>
    </source>
</evidence>
<protein>
    <recommendedName>
        <fullName evidence="7">G domain-containing protein</fullName>
    </recommendedName>
</protein>
<gene>
    <name evidence="5" type="ORF">D9611_007283</name>
</gene>
<dbReference type="PROSITE" id="PS00678">
    <property type="entry name" value="WD_REPEATS_1"/>
    <property type="match status" value="4"/>
</dbReference>
<evidence type="ECO:0000256" key="1">
    <source>
        <dbReference type="ARBA" id="ARBA00022574"/>
    </source>
</evidence>
<keyword evidence="1 3" id="KW-0853">WD repeat</keyword>
<evidence type="ECO:0000313" key="6">
    <source>
        <dbReference type="Proteomes" id="UP000541558"/>
    </source>
</evidence>
<name>A0A8H5FL61_9AGAR</name>
<dbReference type="InterPro" id="IPR019775">
    <property type="entry name" value="WD40_repeat_CS"/>
</dbReference>
<evidence type="ECO:0000313" key="5">
    <source>
        <dbReference type="EMBL" id="KAF5340662.1"/>
    </source>
</evidence>